<gene>
    <name evidence="2" type="ORF">PACILC2_42930</name>
</gene>
<keyword evidence="1" id="KW-0732">Signal</keyword>
<keyword evidence="3" id="KW-1185">Reference proteome</keyword>
<accession>A0ABQ4NC22</accession>
<proteinExistence type="predicted"/>
<evidence type="ECO:0000256" key="1">
    <source>
        <dbReference type="SAM" id="SignalP"/>
    </source>
</evidence>
<comment type="caution">
    <text evidence="2">The sequence shown here is derived from an EMBL/GenBank/DDBJ whole genome shotgun (WGS) entry which is preliminary data.</text>
</comment>
<organism evidence="2 3">
    <name type="scientific">Paenibacillus cisolokensis</name>
    <dbReference type="NCBI Taxonomy" id="1658519"/>
    <lineage>
        <taxon>Bacteria</taxon>
        <taxon>Bacillati</taxon>
        <taxon>Bacillota</taxon>
        <taxon>Bacilli</taxon>
        <taxon>Bacillales</taxon>
        <taxon>Paenibacillaceae</taxon>
        <taxon>Paenibacillus</taxon>
    </lineage>
</organism>
<name>A0ABQ4NC22_9BACL</name>
<protein>
    <submittedName>
        <fullName evidence="2">Uncharacterized protein</fullName>
    </submittedName>
</protein>
<evidence type="ECO:0000313" key="3">
    <source>
        <dbReference type="Proteomes" id="UP000680304"/>
    </source>
</evidence>
<feature type="signal peptide" evidence="1">
    <location>
        <begin position="1"/>
        <end position="29"/>
    </location>
</feature>
<evidence type="ECO:0000313" key="2">
    <source>
        <dbReference type="EMBL" id="GIQ65725.1"/>
    </source>
</evidence>
<dbReference type="Proteomes" id="UP000680304">
    <property type="component" value="Unassembled WGS sequence"/>
</dbReference>
<reference evidence="2 3" key="1">
    <citation type="submission" date="2021-04" db="EMBL/GenBank/DDBJ databases">
        <title>Draft genome sequence of Paenibacillus cisolokensis, LC2-13A.</title>
        <authorList>
            <person name="Uke A."/>
            <person name="Chhe C."/>
            <person name="Baramee S."/>
            <person name="Kosugi A."/>
        </authorList>
    </citation>
    <scope>NUCLEOTIDE SEQUENCE [LARGE SCALE GENOMIC DNA]</scope>
    <source>
        <strain evidence="2 3">LC2-13A</strain>
    </source>
</reference>
<dbReference type="EMBL" id="BOVJ01000147">
    <property type="protein sequence ID" value="GIQ65725.1"/>
    <property type="molecule type" value="Genomic_DNA"/>
</dbReference>
<sequence length="160" mass="17731">MIARIVRMTPVLLAAAMLTLSAAVPAAFASTEPLKPIQMFDTAAGRVVRSFDNDAQIQEMAHGWLRSAYALSPRIKADKECPFVFRVPLDKPAAVHVKGTSLTTHDVFLFYCRDAEHTLLVFDEQRRPYVLLFKADITPFLQKTGLAGQPGFARKPDGRS</sequence>
<feature type="chain" id="PRO_5046298940" evidence="1">
    <location>
        <begin position="30"/>
        <end position="160"/>
    </location>
</feature>
<dbReference type="RefSeq" id="WP_062492807.1">
    <property type="nucleotide sequence ID" value="NZ_BOVJ01000147.1"/>
</dbReference>